<sequence length="264" mass="29829">MTLSSHRLLPHSLSFTTTAPTTFFPTPNQTPKLNSFGLHHFRSFTTRNIHPFHLKAIKSKGDMQKRVISSNLNFDSLLSAMELSCLISSAIVSLVLVGNGSKNWLLNVSGNRISVVWGVLTLVTGVVVGAWIRTRQWRRISKENMKGGLVERIEKLEKELRSHVRVIRILSRHAEKLGKRIRGSCYALKDHITQSAAPAQKNSEATRALAMQSEILEKELREIQKVLLAMQEQQQKQLDLILSLGKSGKLWENQFQTRGEQDTL</sequence>
<dbReference type="Gramene" id="rna17814">
    <property type="protein sequence ID" value="RHN69359.1"/>
    <property type="gene ID" value="gene17814"/>
</dbReference>
<feature type="transmembrane region" description="Helical" evidence="1">
    <location>
        <begin position="72"/>
        <end position="95"/>
    </location>
</feature>
<dbReference type="EMBL" id="CM001219">
    <property type="protein sequence ID" value="AES72183.2"/>
    <property type="molecule type" value="Genomic_DNA"/>
</dbReference>
<keyword evidence="1" id="KW-0472">Membrane</keyword>
<feature type="transmembrane region" description="Helical" evidence="1">
    <location>
        <begin position="115"/>
        <end position="132"/>
    </location>
</feature>
<proteinExistence type="predicted"/>
<dbReference type="PaxDb" id="3880-AES72183"/>
<dbReference type="HOGENOM" id="CLU_078085_0_0_1"/>
<reference evidence="4" key="3">
    <citation type="submission" date="2015-04" db="UniProtKB">
        <authorList>
            <consortium name="EnsemblPlants"/>
        </authorList>
    </citation>
    <scope>IDENTIFICATION</scope>
    <source>
        <strain evidence="4">cv. Jemalong A17</strain>
    </source>
</reference>
<keyword evidence="1 2" id="KW-0812">Transmembrane</keyword>
<dbReference type="Proteomes" id="UP000002051">
    <property type="component" value="Chromosome 3"/>
</dbReference>
<organism evidence="2 5">
    <name type="scientific">Medicago truncatula</name>
    <name type="common">Barrel medic</name>
    <name type="synonym">Medicago tribuloides</name>
    <dbReference type="NCBI Taxonomy" id="3880"/>
    <lineage>
        <taxon>Eukaryota</taxon>
        <taxon>Viridiplantae</taxon>
        <taxon>Streptophyta</taxon>
        <taxon>Embryophyta</taxon>
        <taxon>Tracheophyta</taxon>
        <taxon>Spermatophyta</taxon>
        <taxon>Magnoliopsida</taxon>
        <taxon>eudicotyledons</taxon>
        <taxon>Gunneridae</taxon>
        <taxon>Pentapetalae</taxon>
        <taxon>rosids</taxon>
        <taxon>fabids</taxon>
        <taxon>Fabales</taxon>
        <taxon>Fabaceae</taxon>
        <taxon>Papilionoideae</taxon>
        <taxon>50 kb inversion clade</taxon>
        <taxon>NPAAA clade</taxon>
        <taxon>Hologalegina</taxon>
        <taxon>IRL clade</taxon>
        <taxon>Trifolieae</taxon>
        <taxon>Medicago</taxon>
    </lineage>
</organism>
<dbReference type="Proteomes" id="UP000265566">
    <property type="component" value="Chromosome 3"/>
</dbReference>
<keyword evidence="1" id="KW-1133">Transmembrane helix</keyword>
<dbReference type="PANTHER" id="PTHR36408:SF1">
    <property type="entry name" value="TRANSMEMBRANE PROTEIN"/>
    <property type="match status" value="1"/>
</dbReference>
<accession>G7J3P8</accession>
<protein>
    <submittedName>
        <fullName evidence="2">Transmembrane protein, putative</fullName>
    </submittedName>
</protein>
<dbReference type="KEGG" id="mtr:11427790"/>
<dbReference type="STRING" id="3880.G7J3P8"/>
<dbReference type="AlphaFoldDB" id="G7J3P8"/>
<evidence type="ECO:0000313" key="4">
    <source>
        <dbReference type="EnsemblPlants" id="AES72183"/>
    </source>
</evidence>
<reference evidence="2 5" key="1">
    <citation type="journal article" date="2011" name="Nature">
        <title>The Medicago genome provides insight into the evolution of rhizobial symbioses.</title>
        <authorList>
            <person name="Young N.D."/>
            <person name="Debelle F."/>
            <person name="Oldroyd G.E."/>
            <person name="Geurts R."/>
            <person name="Cannon S.B."/>
            <person name="Udvardi M.K."/>
            <person name="Benedito V.A."/>
            <person name="Mayer K.F."/>
            <person name="Gouzy J."/>
            <person name="Schoof H."/>
            <person name="Van de Peer Y."/>
            <person name="Proost S."/>
            <person name="Cook D.R."/>
            <person name="Meyers B.C."/>
            <person name="Spannagl M."/>
            <person name="Cheung F."/>
            <person name="De Mita S."/>
            <person name="Krishnakumar V."/>
            <person name="Gundlach H."/>
            <person name="Zhou S."/>
            <person name="Mudge J."/>
            <person name="Bharti A.K."/>
            <person name="Murray J.D."/>
            <person name="Naoumkina M.A."/>
            <person name="Rosen B."/>
            <person name="Silverstein K.A."/>
            <person name="Tang H."/>
            <person name="Rombauts S."/>
            <person name="Zhao P.X."/>
            <person name="Zhou P."/>
            <person name="Barbe V."/>
            <person name="Bardou P."/>
            <person name="Bechner M."/>
            <person name="Bellec A."/>
            <person name="Berger A."/>
            <person name="Berges H."/>
            <person name="Bidwell S."/>
            <person name="Bisseling T."/>
            <person name="Choisne N."/>
            <person name="Couloux A."/>
            <person name="Denny R."/>
            <person name="Deshpande S."/>
            <person name="Dai X."/>
            <person name="Doyle J.J."/>
            <person name="Dudez A.M."/>
            <person name="Farmer A.D."/>
            <person name="Fouteau S."/>
            <person name="Franken C."/>
            <person name="Gibelin C."/>
            <person name="Gish J."/>
            <person name="Goldstein S."/>
            <person name="Gonzalez A.J."/>
            <person name="Green P.J."/>
            <person name="Hallab A."/>
            <person name="Hartog M."/>
            <person name="Hua A."/>
            <person name="Humphray S.J."/>
            <person name="Jeong D.H."/>
            <person name="Jing Y."/>
            <person name="Jocker A."/>
            <person name="Kenton S.M."/>
            <person name="Kim D.J."/>
            <person name="Klee K."/>
            <person name="Lai H."/>
            <person name="Lang C."/>
            <person name="Lin S."/>
            <person name="Macmil S.L."/>
            <person name="Magdelenat G."/>
            <person name="Matthews L."/>
            <person name="McCorrison J."/>
            <person name="Monaghan E.L."/>
            <person name="Mun J.H."/>
            <person name="Najar F.Z."/>
            <person name="Nicholson C."/>
            <person name="Noirot C."/>
            <person name="O'Bleness M."/>
            <person name="Paule C.R."/>
            <person name="Poulain J."/>
            <person name="Prion F."/>
            <person name="Qin B."/>
            <person name="Qu C."/>
            <person name="Retzel E.F."/>
            <person name="Riddle C."/>
            <person name="Sallet E."/>
            <person name="Samain S."/>
            <person name="Samson N."/>
            <person name="Sanders I."/>
            <person name="Saurat O."/>
            <person name="Scarpelli C."/>
            <person name="Schiex T."/>
            <person name="Segurens B."/>
            <person name="Severin A.J."/>
            <person name="Sherrier D.J."/>
            <person name="Shi R."/>
            <person name="Sims S."/>
            <person name="Singer S.R."/>
            <person name="Sinharoy S."/>
            <person name="Sterck L."/>
            <person name="Viollet A."/>
            <person name="Wang B.B."/>
            <person name="Wang K."/>
            <person name="Wang M."/>
            <person name="Wang X."/>
            <person name="Warfsmann J."/>
            <person name="Weissenbach J."/>
            <person name="White D.D."/>
            <person name="White J.D."/>
            <person name="Wiley G.B."/>
            <person name="Wincker P."/>
            <person name="Xing Y."/>
            <person name="Yang L."/>
            <person name="Yao Z."/>
            <person name="Ying F."/>
            <person name="Zhai J."/>
            <person name="Zhou L."/>
            <person name="Zuber A."/>
            <person name="Denarie J."/>
            <person name="Dixon R.A."/>
            <person name="May G.D."/>
            <person name="Schwartz D.C."/>
            <person name="Rogers J."/>
            <person name="Quetier F."/>
            <person name="Town C.D."/>
            <person name="Roe B.A."/>
        </authorList>
    </citation>
    <scope>NUCLEOTIDE SEQUENCE [LARGE SCALE GENOMIC DNA]</scope>
    <source>
        <strain evidence="2">A17</strain>
        <strain evidence="4 5">cv. Jemalong A17</strain>
    </source>
</reference>
<dbReference type="EnsemblPlants" id="AES72183">
    <property type="protein sequence ID" value="AES72183"/>
    <property type="gene ID" value="MTR_3g086990"/>
</dbReference>
<evidence type="ECO:0000313" key="3">
    <source>
        <dbReference type="EMBL" id="RHN69359.1"/>
    </source>
</evidence>
<gene>
    <name evidence="4" type="primary">11427790</name>
    <name evidence="2" type="ordered locus">MTR_3g086990</name>
    <name evidence="3" type="ORF">MtrunA17_Chr3g0123831</name>
</gene>
<name>G7J3P8_MEDTR</name>
<reference evidence="3" key="4">
    <citation type="journal article" date="2018" name="Nat. Plants">
        <title>Whole-genome landscape of Medicago truncatula symbiotic genes.</title>
        <authorList>
            <person name="Pecrix Y."/>
            <person name="Gamas P."/>
            <person name="Carrere S."/>
        </authorList>
    </citation>
    <scope>NUCLEOTIDE SEQUENCE</scope>
    <source>
        <tissue evidence="3">Leaves</tissue>
    </source>
</reference>
<accession>A0A0C3VLD6</accession>
<dbReference type="OrthoDB" id="2020732at2759"/>
<evidence type="ECO:0000256" key="1">
    <source>
        <dbReference type="SAM" id="Phobius"/>
    </source>
</evidence>
<keyword evidence="5" id="KW-1185">Reference proteome</keyword>
<evidence type="ECO:0000313" key="5">
    <source>
        <dbReference type="Proteomes" id="UP000002051"/>
    </source>
</evidence>
<dbReference type="PANTHER" id="PTHR36408">
    <property type="entry name" value="TRANSMEMBRANE PROTEIN"/>
    <property type="match status" value="1"/>
</dbReference>
<reference evidence="2 5" key="2">
    <citation type="journal article" date="2014" name="BMC Genomics">
        <title>An improved genome release (version Mt4.0) for the model legume Medicago truncatula.</title>
        <authorList>
            <person name="Tang H."/>
            <person name="Krishnakumar V."/>
            <person name="Bidwell S."/>
            <person name="Rosen B."/>
            <person name="Chan A."/>
            <person name="Zhou S."/>
            <person name="Gentzbittel L."/>
            <person name="Childs K.L."/>
            <person name="Yandell M."/>
            <person name="Gundlach H."/>
            <person name="Mayer K.F."/>
            <person name="Schwartz D.C."/>
            <person name="Town C.D."/>
        </authorList>
    </citation>
    <scope>GENOME REANNOTATION</scope>
    <source>
        <strain evidence="4 5">cv. Jemalong A17</strain>
    </source>
</reference>
<dbReference type="eggNOG" id="ENOG502RY81">
    <property type="taxonomic scope" value="Eukaryota"/>
</dbReference>
<evidence type="ECO:0000313" key="2">
    <source>
        <dbReference type="EMBL" id="AES72183.2"/>
    </source>
</evidence>
<dbReference type="EMBL" id="PSQE01000003">
    <property type="protein sequence ID" value="RHN69359.1"/>
    <property type="molecule type" value="Genomic_DNA"/>
</dbReference>